<evidence type="ECO:0000259" key="2">
    <source>
        <dbReference type="Pfam" id="PF13490"/>
    </source>
</evidence>
<dbReference type="AlphaFoldDB" id="A0A1F5V1W1"/>
<protein>
    <recommendedName>
        <fullName evidence="2">Putative zinc-finger domain-containing protein</fullName>
    </recommendedName>
</protein>
<keyword evidence="1" id="KW-1133">Transmembrane helix</keyword>
<name>A0A1F5V1W1_FRAXR</name>
<sequence length="391" mass="43540">MADLEGRIEKGDGGHREFLELLPWYLNKTLEPEERARVEDHLRKCSTCQRELGELTGLRQAVTIEEPQLSGALVQGAMRRIRARRDPETRESISGWWRGFLRPRLALSLSALAVVFLGLGVFVGFQFGVNRAAIGGAPAPGFQSAHTTDQYFAFPRAILIRGTLTMQVGNRPLEEEDFTLEKQEDGRLLLTSNIQANELAAVQNLQLTSDSRPLSYSLQGPLVYRGIRAEAGFTDDQANLSVCCATTAAGQEISRRIVQLDDFPVLYDFSVMSHFALMQRVLAEQLARGISPNELKFSAITPQALRVEPLWVEDIQPATLTSQGRLLSVTRYSLAIGQQKENPLRVNLYALDNEELLAIYIPVQPRLASSSAIFAYRSDLYPQGLEIPQTP</sequence>
<dbReference type="InterPro" id="IPR041916">
    <property type="entry name" value="Anti_sigma_zinc_sf"/>
</dbReference>
<proteinExistence type="predicted"/>
<accession>A0A1F5V1W1</accession>
<dbReference type="Proteomes" id="UP000179157">
    <property type="component" value="Unassembled WGS sequence"/>
</dbReference>
<evidence type="ECO:0000313" key="3">
    <source>
        <dbReference type="EMBL" id="OGF57385.1"/>
    </source>
</evidence>
<evidence type="ECO:0000313" key="4">
    <source>
        <dbReference type="Proteomes" id="UP000179157"/>
    </source>
</evidence>
<gene>
    <name evidence="3" type="ORF">A2Z21_05970</name>
</gene>
<dbReference type="STRING" id="1817864.A2Z21_05970"/>
<feature type="transmembrane region" description="Helical" evidence="1">
    <location>
        <begin position="105"/>
        <end position="125"/>
    </location>
</feature>
<organism evidence="3 4">
    <name type="scientific">Fraserbacteria sp. (strain RBG_16_55_9)</name>
    <dbReference type="NCBI Taxonomy" id="1817864"/>
    <lineage>
        <taxon>Bacteria</taxon>
        <taxon>Candidatus Fraseribacteriota</taxon>
    </lineage>
</organism>
<keyword evidence="1" id="KW-0812">Transmembrane</keyword>
<dbReference type="InterPro" id="IPR027383">
    <property type="entry name" value="Znf_put"/>
</dbReference>
<dbReference type="Pfam" id="PF13490">
    <property type="entry name" value="zf-HC2"/>
    <property type="match status" value="1"/>
</dbReference>
<dbReference type="Gene3D" id="1.10.10.1320">
    <property type="entry name" value="Anti-sigma factor, zinc-finger domain"/>
    <property type="match status" value="1"/>
</dbReference>
<feature type="domain" description="Putative zinc-finger" evidence="2">
    <location>
        <begin position="16"/>
        <end position="49"/>
    </location>
</feature>
<keyword evidence="1" id="KW-0472">Membrane</keyword>
<comment type="caution">
    <text evidence="3">The sequence shown here is derived from an EMBL/GenBank/DDBJ whole genome shotgun (WGS) entry which is preliminary data.</text>
</comment>
<evidence type="ECO:0000256" key="1">
    <source>
        <dbReference type="SAM" id="Phobius"/>
    </source>
</evidence>
<reference evidence="3 4" key="1">
    <citation type="journal article" date="2016" name="Nat. Commun.">
        <title>Thousands of microbial genomes shed light on interconnected biogeochemical processes in an aquifer system.</title>
        <authorList>
            <person name="Anantharaman K."/>
            <person name="Brown C.T."/>
            <person name="Hug L.A."/>
            <person name="Sharon I."/>
            <person name="Castelle C.J."/>
            <person name="Probst A.J."/>
            <person name="Thomas B.C."/>
            <person name="Singh A."/>
            <person name="Wilkins M.J."/>
            <person name="Karaoz U."/>
            <person name="Brodie E.L."/>
            <person name="Williams K.H."/>
            <person name="Hubbard S.S."/>
            <person name="Banfield J.F."/>
        </authorList>
    </citation>
    <scope>NUCLEOTIDE SEQUENCE [LARGE SCALE GENOMIC DNA]</scope>
    <source>
        <strain evidence="4">RBG_16_55_9</strain>
    </source>
</reference>
<dbReference type="EMBL" id="MFGX01000013">
    <property type="protein sequence ID" value="OGF57385.1"/>
    <property type="molecule type" value="Genomic_DNA"/>
</dbReference>